<organism evidence="2 3">
    <name type="scientific">Streptomyces beijiangensis</name>
    <dbReference type="NCBI Taxonomy" id="163361"/>
    <lineage>
        <taxon>Bacteria</taxon>
        <taxon>Bacillati</taxon>
        <taxon>Actinomycetota</taxon>
        <taxon>Actinomycetes</taxon>
        <taxon>Kitasatosporales</taxon>
        <taxon>Streptomycetaceae</taxon>
        <taxon>Streptomyces</taxon>
    </lineage>
</organism>
<dbReference type="EMBL" id="JAFLRJ010000301">
    <property type="protein sequence ID" value="MBO0515593.1"/>
    <property type="molecule type" value="Genomic_DNA"/>
</dbReference>
<gene>
    <name evidence="2" type="ORF">J0695_27955</name>
</gene>
<accession>A0A939FBN0</accession>
<reference evidence="2" key="1">
    <citation type="submission" date="2021-03" db="EMBL/GenBank/DDBJ databases">
        <title>Streptomyces poriferae sp. nov., a novel marine sponge-derived Actinobacteria species with anti-MRSA activity.</title>
        <authorList>
            <person name="Sandoval-Powers M."/>
            <person name="Kralova S."/>
            <person name="Nguyen G.-S."/>
            <person name="Fawwal D."/>
            <person name="Degnes K."/>
            <person name="Klinkenberg G."/>
            <person name="Sletta H."/>
            <person name="Wentzel A."/>
            <person name="Liles M.R."/>
        </authorList>
    </citation>
    <scope>NUCLEOTIDE SEQUENCE</scope>
    <source>
        <strain evidence="2">DSM 41794</strain>
    </source>
</reference>
<dbReference type="GO" id="GO:0016298">
    <property type="term" value="F:lipase activity"/>
    <property type="evidence" value="ECO:0007669"/>
    <property type="project" value="TreeGrafter"/>
</dbReference>
<keyword evidence="1" id="KW-0732">Signal</keyword>
<dbReference type="Pfam" id="PF01674">
    <property type="entry name" value="Lipase_2"/>
    <property type="match status" value="1"/>
</dbReference>
<sequence length="234" mass="24640">MRRSTAAGLTAFASGVAFLCSALLTGPPAQAAPAPQADRIPVIFVHGRNADPGVWGTMKSTFKQSGYSDSELFGWGYDSSRSTNEVLARQFSAYVADVLHQTGAAQVDIVAHSQGGLPTRWFLRFGGGTSVVRDWVSLGGPNHGTNLAWACALWDQGCRDMTPGSYVESHLAAGNQTPGPTRYATFASHCDEFILPNSSVPLPGAANSDAGCLAHNDLLTDPSTAQGVLAFLRQ</sequence>
<feature type="chain" id="PRO_5038025826" evidence="1">
    <location>
        <begin position="32"/>
        <end position="234"/>
    </location>
</feature>
<dbReference type="AlphaFoldDB" id="A0A939FBN0"/>
<evidence type="ECO:0000313" key="3">
    <source>
        <dbReference type="Proteomes" id="UP000664167"/>
    </source>
</evidence>
<dbReference type="PANTHER" id="PTHR32015:SF1">
    <property type="entry name" value="LIPASE"/>
    <property type="match status" value="1"/>
</dbReference>
<feature type="signal peptide" evidence="1">
    <location>
        <begin position="1"/>
        <end position="31"/>
    </location>
</feature>
<evidence type="ECO:0000313" key="2">
    <source>
        <dbReference type="EMBL" id="MBO0515593.1"/>
    </source>
</evidence>
<dbReference type="Proteomes" id="UP000664167">
    <property type="component" value="Unassembled WGS sequence"/>
</dbReference>
<protein>
    <submittedName>
        <fullName evidence="2">Triacylglycerol lipase</fullName>
    </submittedName>
</protein>
<dbReference type="GO" id="GO:0016042">
    <property type="term" value="P:lipid catabolic process"/>
    <property type="evidence" value="ECO:0007669"/>
    <property type="project" value="InterPro"/>
</dbReference>
<comment type="caution">
    <text evidence="2">The sequence shown here is derived from an EMBL/GenBank/DDBJ whole genome shotgun (WGS) entry which is preliminary data.</text>
</comment>
<proteinExistence type="predicted"/>
<dbReference type="RefSeq" id="WP_206966545.1">
    <property type="nucleotide sequence ID" value="NZ_BAAAJJ010000008.1"/>
</dbReference>
<dbReference type="PANTHER" id="PTHR32015">
    <property type="entry name" value="FASTING INDUCED LIPASE"/>
    <property type="match status" value="1"/>
</dbReference>
<evidence type="ECO:0000256" key="1">
    <source>
        <dbReference type="SAM" id="SignalP"/>
    </source>
</evidence>
<dbReference type="InterPro" id="IPR002918">
    <property type="entry name" value="Lipase_EstA/Esterase_EstB"/>
</dbReference>
<keyword evidence="3" id="KW-1185">Reference proteome</keyword>
<dbReference type="InterPro" id="IPR029058">
    <property type="entry name" value="AB_hydrolase_fold"/>
</dbReference>
<name>A0A939FBN0_9ACTN</name>
<dbReference type="SUPFAM" id="SSF53474">
    <property type="entry name" value="alpha/beta-Hydrolases"/>
    <property type="match status" value="1"/>
</dbReference>
<dbReference type="Gene3D" id="3.40.50.1820">
    <property type="entry name" value="alpha/beta hydrolase"/>
    <property type="match status" value="1"/>
</dbReference>